<evidence type="ECO:0000313" key="11">
    <source>
        <dbReference type="Proteomes" id="UP000228921"/>
    </source>
</evidence>
<dbReference type="InterPro" id="IPR001926">
    <property type="entry name" value="TrpB-like_PALP"/>
</dbReference>
<dbReference type="InterPro" id="IPR000634">
    <property type="entry name" value="Ser/Thr_deHydtase_PyrdxlP-BS"/>
</dbReference>
<protein>
    <recommendedName>
        <fullName evidence="4">threonine ammonia-lyase</fullName>
        <ecNumber evidence="4">4.3.1.19</ecNumber>
    </recommendedName>
    <alternativeName>
        <fullName evidence="8">Threonine deaminase</fullName>
    </alternativeName>
</protein>
<evidence type="ECO:0000256" key="6">
    <source>
        <dbReference type="ARBA" id="ARBA00023239"/>
    </source>
</evidence>
<dbReference type="GO" id="GO:0009097">
    <property type="term" value="P:isoleucine biosynthetic process"/>
    <property type="evidence" value="ECO:0007669"/>
    <property type="project" value="TreeGrafter"/>
</dbReference>
<comment type="similarity">
    <text evidence="3">Belongs to the serine/threonine dehydratase family.</text>
</comment>
<dbReference type="Pfam" id="PF00291">
    <property type="entry name" value="PALP"/>
    <property type="match status" value="1"/>
</dbReference>
<evidence type="ECO:0000256" key="2">
    <source>
        <dbReference type="ARBA" id="ARBA00001933"/>
    </source>
</evidence>
<proteinExistence type="inferred from homology"/>
<dbReference type="CDD" id="cd01562">
    <property type="entry name" value="Thr-dehyd"/>
    <property type="match status" value="1"/>
</dbReference>
<dbReference type="Proteomes" id="UP000228921">
    <property type="component" value="Unassembled WGS sequence"/>
</dbReference>
<keyword evidence="6" id="KW-0456">Lyase</keyword>
<dbReference type="GO" id="GO:0003941">
    <property type="term" value="F:L-serine ammonia-lyase activity"/>
    <property type="evidence" value="ECO:0007669"/>
    <property type="project" value="TreeGrafter"/>
</dbReference>
<organism evidence="10 11">
    <name type="scientific">Candidatus Thermofonsia Clade 1 bacterium</name>
    <dbReference type="NCBI Taxonomy" id="2364210"/>
    <lineage>
        <taxon>Bacteria</taxon>
        <taxon>Bacillati</taxon>
        <taxon>Chloroflexota</taxon>
        <taxon>Candidatus Thermofontia</taxon>
        <taxon>Candidatus Thermofonsia Clade 1</taxon>
    </lineage>
</organism>
<dbReference type="PROSITE" id="PS00165">
    <property type="entry name" value="DEHYDRATASE_SER_THR"/>
    <property type="match status" value="1"/>
</dbReference>
<dbReference type="AlphaFoldDB" id="A0A2M8P2P0"/>
<dbReference type="EMBL" id="PGTK01000002">
    <property type="protein sequence ID" value="PJF31820.1"/>
    <property type="molecule type" value="Genomic_DNA"/>
</dbReference>
<dbReference type="GO" id="GO:0006567">
    <property type="term" value="P:L-threonine catabolic process"/>
    <property type="evidence" value="ECO:0007669"/>
    <property type="project" value="TreeGrafter"/>
</dbReference>
<dbReference type="PANTHER" id="PTHR48078">
    <property type="entry name" value="THREONINE DEHYDRATASE, MITOCHONDRIAL-RELATED"/>
    <property type="match status" value="1"/>
</dbReference>
<gene>
    <name evidence="10" type="ORF">CUN51_02435</name>
</gene>
<dbReference type="GO" id="GO:0006565">
    <property type="term" value="P:L-serine catabolic process"/>
    <property type="evidence" value="ECO:0007669"/>
    <property type="project" value="TreeGrafter"/>
</dbReference>
<sequence length="314" mass="32902">MLTLSDIRAAALRIAPYIRRTPLLEGKALKQTPPSGTLWLKLEQLQVSGSFKARGAVNKLLSTPSEVLQRGVITASGGNHGLEVAYTGYLAGVPAYVYLPHNTPPSKAEKLRAWGAEVIHHGAVWDDANAAALERAEREGITYIHPFADPAVIAGQGTLALEVLEDLPQVDTILVAIGGGGLISGVGLAAKALKPTVRIIGVEPVGAPTLKASLAANAVITLPEIKTRANTLAPRRSAPINLEIIRQNVDDVVLVSDEAMLEAARWLWFELGIAAELSGAAATAALLSGIYLPRPEENVCALICGAGVDGVSFS</sequence>
<keyword evidence="5" id="KW-0663">Pyridoxal phosphate</keyword>
<evidence type="ECO:0000256" key="8">
    <source>
        <dbReference type="ARBA" id="ARBA00031427"/>
    </source>
</evidence>
<dbReference type="FunFam" id="3.40.50.1100:FF:000005">
    <property type="entry name" value="Threonine dehydratase catabolic"/>
    <property type="match status" value="1"/>
</dbReference>
<comment type="caution">
    <text evidence="10">The sequence shown here is derived from an EMBL/GenBank/DDBJ whole genome shotgun (WGS) entry which is preliminary data.</text>
</comment>
<dbReference type="InterPro" id="IPR036052">
    <property type="entry name" value="TrpB-like_PALP_sf"/>
</dbReference>
<dbReference type="EC" id="4.3.1.19" evidence="4"/>
<reference evidence="10 11" key="1">
    <citation type="submission" date="2017-11" db="EMBL/GenBank/DDBJ databases">
        <title>Evolution of Phototrophy in the Chloroflexi Phylum Driven by Horizontal Gene Transfer.</title>
        <authorList>
            <person name="Ward L.M."/>
            <person name="Hemp J."/>
            <person name="Shih P.M."/>
            <person name="Mcglynn S.E."/>
            <person name="Fischer W."/>
        </authorList>
    </citation>
    <scope>NUCLEOTIDE SEQUENCE [LARGE SCALE GENOMIC DNA]</scope>
    <source>
        <strain evidence="10">CP2_2F</strain>
    </source>
</reference>
<feature type="domain" description="Tryptophan synthase beta chain-like PALP" evidence="9">
    <location>
        <begin position="15"/>
        <end position="305"/>
    </location>
</feature>
<accession>A0A2M8P2P0</accession>
<name>A0A2M8P2P0_9CHLR</name>
<comment type="function">
    <text evidence="7">Catalyzes the anaerobic formation of alpha-ketobutyrate and ammonia from threonine in a two-step reaction. The first step involved a dehydration of threonine and a production of enamine intermediates (aminocrotonate), which tautomerizes to its imine form (iminobutyrate). Both intermediates are unstable and short-lived. The second step is the nonenzymatic hydrolysis of the enamine/imine intermediates to form 2-ketobutyrate and free ammonia. In the low water environment of the cell, the second step is accelerated by RidA.</text>
</comment>
<comment type="cofactor">
    <cofactor evidence="2">
        <name>pyridoxal 5'-phosphate</name>
        <dbReference type="ChEBI" id="CHEBI:597326"/>
    </cofactor>
</comment>
<dbReference type="Gene3D" id="3.40.50.1100">
    <property type="match status" value="2"/>
</dbReference>
<evidence type="ECO:0000256" key="4">
    <source>
        <dbReference type="ARBA" id="ARBA00012096"/>
    </source>
</evidence>
<dbReference type="GO" id="GO:0004794">
    <property type="term" value="F:threonine deaminase activity"/>
    <property type="evidence" value="ECO:0007669"/>
    <property type="project" value="UniProtKB-EC"/>
</dbReference>
<evidence type="ECO:0000313" key="10">
    <source>
        <dbReference type="EMBL" id="PJF31820.1"/>
    </source>
</evidence>
<comment type="catalytic activity">
    <reaction evidence="1">
        <text>L-threonine = 2-oxobutanoate + NH4(+)</text>
        <dbReference type="Rhea" id="RHEA:22108"/>
        <dbReference type="ChEBI" id="CHEBI:16763"/>
        <dbReference type="ChEBI" id="CHEBI:28938"/>
        <dbReference type="ChEBI" id="CHEBI:57926"/>
        <dbReference type="EC" id="4.3.1.19"/>
    </reaction>
</comment>
<evidence type="ECO:0000256" key="3">
    <source>
        <dbReference type="ARBA" id="ARBA00010869"/>
    </source>
</evidence>
<dbReference type="PANTHER" id="PTHR48078:SF6">
    <property type="entry name" value="L-THREONINE DEHYDRATASE CATABOLIC TDCB"/>
    <property type="match status" value="1"/>
</dbReference>
<dbReference type="GO" id="GO:0030170">
    <property type="term" value="F:pyridoxal phosphate binding"/>
    <property type="evidence" value="ECO:0007669"/>
    <property type="project" value="InterPro"/>
</dbReference>
<dbReference type="SUPFAM" id="SSF53686">
    <property type="entry name" value="Tryptophan synthase beta subunit-like PLP-dependent enzymes"/>
    <property type="match status" value="1"/>
</dbReference>
<evidence type="ECO:0000256" key="5">
    <source>
        <dbReference type="ARBA" id="ARBA00022898"/>
    </source>
</evidence>
<evidence type="ECO:0000256" key="7">
    <source>
        <dbReference type="ARBA" id="ARBA00025527"/>
    </source>
</evidence>
<evidence type="ECO:0000256" key="1">
    <source>
        <dbReference type="ARBA" id="ARBA00001274"/>
    </source>
</evidence>
<evidence type="ECO:0000259" key="9">
    <source>
        <dbReference type="Pfam" id="PF00291"/>
    </source>
</evidence>
<dbReference type="InterPro" id="IPR050147">
    <property type="entry name" value="Ser/Thr_Dehydratase"/>
</dbReference>